<dbReference type="EMBL" id="KI660281">
    <property type="protein sequence ID" value="ETN75666.1"/>
    <property type="molecule type" value="Genomic_DNA"/>
</dbReference>
<evidence type="ECO:0000256" key="6">
    <source>
        <dbReference type="ARBA" id="ARBA00023052"/>
    </source>
</evidence>
<keyword evidence="4" id="KW-0809">Transit peptide</keyword>
<dbReference type="CDD" id="cd02016">
    <property type="entry name" value="TPP_E1_OGDC_like"/>
    <property type="match status" value="1"/>
</dbReference>
<evidence type="ECO:0000313" key="10">
    <source>
        <dbReference type="Proteomes" id="UP000053676"/>
    </source>
</evidence>
<keyword evidence="7" id="KW-0496">Mitochondrion</keyword>
<dbReference type="Gene3D" id="3.40.50.970">
    <property type="match status" value="1"/>
</dbReference>
<dbReference type="SMART" id="SM00861">
    <property type="entry name" value="Transket_pyr"/>
    <property type="match status" value="1"/>
</dbReference>
<reference evidence="10" key="1">
    <citation type="journal article" date="2014" name="Nat. Genet.">
        <title>Genome of the human hookworm Necator americanus.</title>
        <authorList>
            <person name="Tang Y.T."/>
            <person name="Gao X."/>
            <person name="Rosa B.A."/>
            <person name="Abubucker S."/>
            <person name="Hallsworth-Pepin K."/>
            <person name="Martin J."/>
            <person name="Tyagi R."/>
            <person name="Heizer E."/>
            <person name="Zhang X."/>
            <person name="Bhonagiri-Palsikar V."/>
            <person name="Minx P."/>
            <person name="Warren W.C."/>
            <person name="Wang Q."/>
            <person name="Zhan B."/>
            <person name="Hotez P.J."/>
            <person name="Sternberg P.W."/>
            <person name="Dougall A."/>
            <person name="Gaze S.T."/>
            <person name="Mulvenna J."/>
            <person name="Sotillo J."/>
            <person name="Ranganathan S."/>
            <person name="Rabelo E.M."/>
            <person name="Wilson R.K."/>
            <person name="Felgner P.L."/>
            <person name="Bethony J."/>
            <person name="Hawdon J.M."/>
            <person name="Gasser R.B."/>
            <person name="Loukas A."/>
            <person name="Mitreva M."/>
        </authorList>
    </citation>
    <scope>NUCLEOTIDE SEQUENCE [LARGE SCALE GENOMIC DNA]</scope>
</reference>
<dbReference type="Gene3D" id="1.10.287.1150">
    <property type="entry name" value="TPP helical domain"/>
    <property type="match status" value="1"/>
</dbReference>
<evidence type="ECO:0000256" key="2">
    <source>
        <dbReference type="ARBA" id="ARBA00004173"/>
    </source>
</evidence>
<dbReference type="Pfam" id="PF02779">
    <property type="entry name" value="Transket_pyr"/>
    <property type="match status" value="1"/>
</dbReference>
<dbReference type="InterPro" id="IPR042179">
    <property type="entry name" value="KGD_C_sf"/>
</dbReference>
<dbReference type="PANTHER" id="PTHR23152:SF4">
    <property type="entry name" value="2-OXOADIPATE DEHYDROGENASE COMPLEX COMPONENT E1"/>
    <property type="match status" value="1"/>
</dbReference>
<dbReference type="PANTHER" id="PTHR23152">
    <property type="entry name" value="2-OXOGLUTARATE DEHYDROGENASE"/>
    <property type="match status" value="1"/>
</dbReference>
<feature type="domain" description="Transketolase-like pyrimidine-binding" evidence="8">
    <location>
        <begin position="590"/>
        <end position="806"/>
    </location>
</feature>
<dbReference type="SUPFAM" id="SSF52518">
    <property type="entry name" value="Thiamin diphosphate-binding fold (THDP-binding)"/>
    <property type="match status" value="2"/>
</dbReference>
<dbReference type="InterPro" id="IPR001017">
    <property type="entry name" value="DH_E1"/>
</dbReference>
<evidence type="ECO:0000256" key="5">
    <source>
        <dbReference type="ARBA" id="ARBA00023002"/>
    </source>
</evidence>
<name>W2T353_NECAM</name>
<dbReference type="Gene3D" id="3.40.50.11610">
    <property type="entry name" value="Multifunctional 2-oxoglutarate metabolism enzyme, C-terminal domain"/>
    <property type="match status" value="1"/>
</dbReference>
<dbReference type="GO" id="GO:0016624">
    <property type="term" value="F:oxidoreductase activity, acting on the aldehyde or oxo group of donors, disulfide as acceptor"/>
    <property type="evidence" value="ECO:0007669"/>
    <property type="project" value="InterPro"/>
</dbReference>
<dbReference type="KEGG" id="nai:NECAME_12214"/>
<keyword evidence="5" id="KW-0560">Oxidoreductase</keyword>
<dbReference type="PIRSF" id="PIRSF000157">
    <property type="entry name" value="Oxoglu_dh_E1"/>
    <property type="match status" value="1"/>
</dbReference>
<dbReference type="Gene3D" id="3.40.50.12470">
    <property type="match status" value="1"/>
</dbReference>
<evidence type="ECO:0000313" key="9">
    <source>
        <dbReference type="EMBL" id="ETN75666.1"/>
    </source>
</evidence>
<comment type="similarity">
    <text evidence="3">Belongs to the alpha-ketoglutarate dehydrogenase family.</text>
</comment>
<comment type="subcellular location">
    <subcellularLocation>
        <location evidence="2">Mitochondrion</location>
    </subcellularLocation>
</comment>
<dbReference type="OrthoDB" id="413077at2759"/>
<dbReference type="Pfam" id="PF00676">
    <property type="entry name" value="E1_dh"/>
    <property type="match status" value="1"/>
</dbReference>
<protein>
    <recommendedName>
        <fullName evidence="8">Transketolase-like pyrimidine-binding domain-containing protein</fullName>
    </recommendedName>
</protein>
<dbReference type="Proteomes" id="UP000053676">
    <property type="component" value="Unassembled WGS sequence"/>
</dbReference>
<dbReference type="STRING" id="51031.W2T353"/>
<keyword evidence="6" id="KW-0786">Thiamine pyrophosphate</keyword>
<dbReference type="InterPro" id="IPR031717">
    <property type="entry name" value="ODO-1/KGD_C"/>
</dbReference>
<dbReference type="NCBIfam" id="NF006914">
    <property type="entry name" value="PRK09404.1"/>
    <property type="match status" value="1"/>
</dbReference>
<evidence type="ECO:0000256" key="7">
    <source>
        <dbReference type="ARBA" id="ARBA00023128"/>
    </source>
</evidence>
<dbReference type="AlphaFoldDB" id="W2T353"/>
<evidence type="ECO:0000256" key="3">
    <source>
        <dbReference type="ARBA" id="ARBA00006936"/>
    </source>
</evidence>
<dbReference type="InterPro" id="IPR005475">
    <property type="entry name" value="Transketolase-like_Pyr-bd"/>
</dbReference>
<organism evidence="9 10">
    <name type="scientific">Necator americanus</name>
    <name type="common">Human hookworm</name>
    <dbReference type="NCBI Taxonomy" id="51031"/>
    <lineage>
        <taxon>Eukaryota</taxon>
        <taxon>Metazoa</taxon>
        <taxon>Ecdysozoa</taxon>
        <taxon>Nematoda</taxon>
        <taxon>Chromadorea</taxon>
        <taxon>Rhabditida</taxon>
        <taxon>Rhabditina</taxon>
        <taxon>Rhabditomorpha</taxon>
        <taxon>Strongyloidea</taxon>
        <taxon>Ancylostomatidae</taxon>
        <taxon>Bunostominae</taxon>
        <taxon>Necator</taxon>
    </lineage>
</organism>
<evidence type="ECO:0000256" key="1">
    <source>
        <dbReference type="ARBA" id="ARBA00001964"/>
    </source>
</evidence>
<gene>
    <name evidence="9" type="ORF">NECAME_12214</name>
</gene>
<dbReference type="Pfam" id="PF16870">
    <property type="entry name" value="OxoGdeHyase_C"/>
    <property type="match status" value="1"/>
</dbReference>
<dbReference type="InterPro" id="IPR011603">
    <property type="entry name" value="2oxoglutarate_DH_E1"/>
</dbReference>
<keyword evidence="10" id="KW-1185">Reference proteome</keyword>
<evidence type="ECO:0000256" key="4">
    <source>
        <dbReference type="ARBA" id="ARBA00022946"/>
    </source>
</evidence>
<dbReference type="GO" id="GO:0030976">
    <property type="term" value="F:thiamine pyrophosphate binding"/>
    <property type="evidence" value="ECO:0007669"/>
    <property type="project" value="InterPro"/>
</dbReference>
<proteinExistence type="inferred from homology"/>
<accession>W2T353</accession>
<dbReference type="GO" id="GO:0005739">
    <property type="term" value="C:mitochondrion"/>
    <property type="evidence" value="ECO:0007669"/>
    <property type="project" value="UniProtKB-SubCell"/>
</dbReference>
<dbReference type="InterPro" id="IPR029061">
    <property type="entry name" value="THDP-binding"/>
</dbReference>
<dbReference type="OMA" id="PAQYYHV"/>
<evidence type="ECO:0000259" key="8">
    <source>
        <dbReference type="SMART" id="SM00861"/>
    </source>
</evidence>
<sequence>MKKTYWKGVSYRAYHAGATEFGHLPDPPKSAFLPEGSMRPEDSQRVHLINAFRRYGYLQAQLDPLGLQPTKDVPELNPEVYGLSPHDVLPGKDLSLNDLAEQLRLIYCGPMAIEFMHINNWEERQWLAQNFESAVADQINSEDRVKLAKLMLKCEVWIGVYCKNYSGVRKYVNAFQNFDHFLALKFPTVKRYGSEGAEAMYGFFSEVFDSAPERDIQQIFIGIAHRGRLNLLSEMMQFPVVQMFRKMKGKPEFPEDVQGSGDVLSHLSWFFASSFDHKSAEGTVHISMLPNPSHLEAVNPVAMGKARGRARSLGVGDYSKDRSARTGDGVLAVLVHGDGAFTGQGIVWESICLSQAPHFRLGGTIHLVTNNQVAFTAEAHIGRSSTHCTGNALFLETDMHFFPVFDIAKAFEYPVIHVNGDHPEEVVKATRLAMAYRDKFRKDIFINMQCYRRWGHNELDDPSFTQPIMYRIIESRDSVPRQYADEIIYEGLLTEDDVKAEKEAHSAKMMEAFKTIDSTPPVAKHLEENWKGFIQAPAEVQKWATGCDVNLLKYVGAASVKVPEGFTVHPHLQKTHCEARIQKMVAGENIDWGTAEALAFGSLLLEGNDVRISGQDVGRATFSFRHAMLVDNDTDQTHIPLNSITDNQTGMYCSFSVPKLTPLQIANNLLSEEAILGFEFGYSIENPRRLCVWEAQFGDFFNGAQIIIDTFIASAEGKWLTQSGLTLLLPHGIDGMGPEHSTCRMERFLQLCDSHEDQIPVDGENINLRVANPTTSAQYFHLLRRQVIPNYRKPLIVVAPKMLLRHPKAASSLSEFAPGTHFRNVIDDNTCKPEKVTKVILTSGKHWIAVEKARDERGLKDTIAIVRLESLCPFPVHDLREVLKRYPNAKKFVWSQEESRNAGAWSFIRPRFENALGISPIFAGRPELAWTATAIGEHHAKEAEEVIRKTFEV</sequence>
<comment type="cofactor">
    <cofactor evidence="1">
        <name>thiamine diphosphate</name>
        <dbReference type="ChEBI" id="CHEBI:58937"/>
    </cofactor>
</comment>